<dbReference type="InterPro" id="IPR015421">
    <property type="entry name" value="PyrdxlP-dep_Trfase_major"/>
</dbReference>
<evidence type="ECO:0000313" key="8">
    <source>
        <dbReference type="Proteomes" id="UP000198881"/>
    </source>
</evidence>
<evidence type="ECO:0000256" key="1">
    <source>
        <dbReference type="ARBA" id="ARBA00001933"/>
    </source>
</evidence>
<gene>
    <name evidence="7" type="ORF">SAMN04487966_10555</name>
</gene>
<dbReference type="Gene3D" id="3.40.640.10">
    <property type="entry name" value="Type I PLP-dependent aspartate aminotransferase-like (Major domain)"/>
    <property type="match status" value="1"/>
</dbReference>
<dbReference type="GO" id="GO:0047804">
    <property type="term" value="F:cysteine-S-conjugate beta-lyase activity"/>
    <property type="evidence" value="ECO:0007669"/>
    <property type="project" value="UniProtKB-EC"/>
</dbReference>
<evidence type="ECO:0000256" key="4">
    <source>
        <dbReference type="ARBA" id="ARBA00023239"/>
    </source>
</evidence>
<dbReference type="EC" id="4.4.1.13" evidence="2"/>
<feature type="domain" description="Aminotransferase class I/classII large" evidence="6">
    <location>
        <begin position="63"/>
        <end position="376"/>
    </location>
</feature>
<dbReference type="STRING" id="574650.SAMN04487966_10555"/>
<dbReference type="EMBL" id="FPCG01000005">
    <property type="protein sequence ID" value="SFV22860.1"/>
    <property type="molecule type" value="Genomic_DNA"/>
</dbReference>
<keyword evidence="4 7" id="KW-0456">Lyase</keyword>
<dbReference type="Gene3D" id="3.90.1150.10">
    <property type="entry name" value="Aspartate Aminotransferase, domain 1"/>
    <property type="match status" value="1"/>
</dbReference>
<protein>
    <recommendedName>
        <fullName evidence="2">cysteine-S-conjugate beta-lyase</fullName>
        <ecNumber evidence="2">4.4.1.13</ecNumber>
    </recommendedName>
</protein>
<name>A0A1I7MLQ8_9MICC</name>
<comment type="cofactor">
    <cofactor evidence="1">
        <name>pyridoxal 5'-phosphate</name>
        <dbReference type="ChEBI" id="CHEBI:597326"/>
    </cofactor>
</comment>
<dbReference type="SUPFAM" id="SSF53383">
    <property type="entry name" value="PLP-dependent transferases"/>
    <property type="match status" value="1"/>
</dbReference>
<dbReference type="InterPro" id="IPR004839">
    <property type="entry name" value="Aminotransferase_I/II_large"/>
</dbReference>
<dbReference type="GO" id="GO:0030170">
    <property type="term" value="F:pyridoxal phosphate binding"/>
    <property type="evidence" value="ECO:0007669"/>
    <property type="project" value="InterPro"/>
</dbReference>
<organism evidence="7 8">
    <name type="scientific">Micrococcus terreus</name>
    <dbReference type="NCBI Taxonomy" id="574650"/>
    <lineage>
        <taxon>Bacteria</taxon>
        <taxon>Bacillati</taxon>
        <taxon>Actinomycetota</taxon>
        <taxon>Actinomycetes</taxon>
        <taxon>Micrococcales</taxon>
        <taxon>Micrococcaceae</taxon>
        <taxon>Micrococcus</taxon>
    </lineage>
</organism>
<evidence type="ECO:0000259" key="6">
    <source>
        <dbReference type="Pfam" id="PF00155"/>
    </source>
</evidence>
<dbReference type="InterPro" id="IPR015424">
    <property type="entry name" value="PyrdxlP-dep_Trfase"/>
</dbReference>
<dbReference type="OrthoDB" id="3224382at2"/>
<proteinExistence type="inferred from homology"/>
<accession>A0A1I7MLQ8</accession>
<evidence type="ECO:0000256" key="2">
    <source>
        <dbReference type="ARBA" id="ARBA00012224"/>
    </source>
</evidence>
<keyword evidence="8" id="KW-1185">Reference proteome</keyword>
<comment type="similarity">
    <text evidence="5">Belongs to the class-II pyridoxal-phosphate-dependent aminotransferase family. MalY/PatB cystathionine beta-lyase subfamily.</text>
</comment>
<dbReference type="InterPro" id="IPR015422">
    <property type="entry name" value="PyrdxlP-dep_Trfase_small"/>
</dbReference>
<keyword evidence="3" id="KW-0663">Pyridoxal phosphate</keyword>
<sequence length="386" mass="41991">MTATPLFDLTDVQLRSRASVKWGTVGSEVIPAWVAEMDVKIAPAITQRLQQALDAHDTGYPGEVAGLQSAFARFAADRWTWSPRPEDVTVHVDVASASATVMSHLAGSDRGVVIMPPVYNNFYTWVEHAGLHPVEVPLLDVATGGRMDLQGVRQALEDGTRIILLCSPQNPLGRVYTGEELAALAELAAEHHATVISDEIHAPLVHSGVEFVPYLTVSDAARTTGIAVHSASKSWNIAGLKCGLLVRSPQGPWPEQVDPAITQTEAGHWGVLAAEAAFQDGTEWLDEVVQHFEDQSQHLVALLEKHLPGVRCLPPQASFLAWLDFSPLGLEDPAQFFLDHAQVMLSPGEIFDPSCRGRVRLNIGTSRERLERIIAAMGTAWADHRN</sequence>
<dbReference type="PANTHER" id="PTHR43525">
    <property type="entry name" value="PROTEIN MALY"/>
    <property type="match status" value="1"/>
</dbReference>
<dbReference type="AlphaFoldDB" id="A0A1I7MLQ8"/>
<dbReference type="PANTHER" id="PTHR43525:SF2">
    <property type="entry name" value="CYSTATHIONINE BETA-LYASE-RELATED"/>
    <property type="match status" value="1"/>
</dbReference>
<evidence type="ECO:0000256" key="3">
    <source>
        <dbReference type="ARBA" id="ARBA00022898"/>
    </source>
</evidence>
<dbReference type="RefSeq" id="WP_091696836.1">
    <property type="nucleotide sequence ID" value="NZ_FPCG01000005.1"/>
</dbReference>
<dbReference type="Pfam" id="PF00155">
    <property type="entry name" value="Aminotran_1_2"/>
    <property type="match status" value="1"/>
</dbReference>
<dbReference type="CDD" id="cd00609">
    <property type="entry name" value="AAT_like"/>
    <property type="match status" value="1"/>
</dbReference>
<reference evidence="7 8" key="1">
    <citation type="submission" date="2016-10" db="EMBL/GenBank/DDBJ databases">
        <authorList>
            <person name="de Groot N.N."/>
        </authorList>
    </citation>
    <scope>NUCLEOTIDE SEQUENCE [LARGE SCALE GENOMIC DNA]</scope>
    <source>
        <strain evidence="7 8">CGMCC 1.7054</strain>
    </source>
</reference>
<dbReference type="Proteomes" id="UP000198881">
    <property type="component" value="Unassembled WGS sequence"/>
</dbReference>
<evidence type="ECO:0000313" key="7">
    <source>
        <dbReference type="EMBL" id="SFV22860.1"/>
    </source>
</evidence>
<evidence type="ECO:0000256" key="5">
    <source>
        <dbReference type="ARBA" id="ARBA00037974"/>
    </source>
</evidence>
<dbReference type="InterPro" id="IPR051798">
    <property type="entry name" value="Class-II_PLP-Dep_Aminotrans"/>
</dbReference>